<feature type="compositionally biased region" description="Basic residues" evidence="1">
    <location>
        <begin position="8"/>
        <end position="22"/>
    </location>
</feature>
<proteinExistence type="predicted"/>
<organism evidence="2 3">
    <name type="scientific">Lactuca virosa</name>
    <dbReference type="NCBI Taxonomy" id="75947"/>
    <lineage>
        <taxon>Eukaryota</taxon>
        <taxon>Viridiplantae</taxon>
        <taxon>Streptophyta</taxon>
        <taxon>Embryophyta</taxon>
        <taxon>Tracheophyta</taxon>
        <taxon>Spermatophyta</taxon>
        <taxon>Magnoliopsida</taxon>
        <taxon>eudicotyledons</taxon>
        <taxon>Gunneridae</taxon>
        <taxon>Pentapetalae</taxon>
        <taxon>asterids</taxon>
        <taxon>campanulids</taxon>
        <taxon>Asterales</taxon>
        <taxon>Asteraceae</taxon>
        <taxon>Cichorioideae</taxon>
        <taxon>Cichorieae</taxon>
        <taxon>Lactucinae</taxon>
        <taxon>Lactuca</taxon>
    </lineage>
</organism>
<keyword evidence="3" id="KW-1185">Reference proteome</keyword>
<comment type="caution">
    <text evidence="2">The sequence shown here is derived from an EMBL/GenBank/DDBJ whole genome shotgun (WGS) entry which is preliminary data.</text>
</comment>
<feature type="region of interest" description="Disordered" evidence="1">
    <location>
        <begin position="1"/>
        <end position="47"/>
    </location>
</feature>
<dbReference type="AlphaFoldDB" id="A0AAU9PQ53"/>
<sequence>MSGLYPPSHHRQQKLHPKRHRPAASSRNQTMTGRSQQLQNEPFVGPHRRPHMIATLITVSLNVDPIDIRRWRNCVSDVHLWVTNSKGKPPRFSQIANQKLQSASMLSLIITKQSHIASISCVDPTAPCRWPNCNAVTPYLWQFRKKKEKKK</sequence>
<protein>
    <submittedName>
        <fullName evidence="2">Uncharacterized protein</fullName>
    </submittedName>
</protein>
<evidence type="ECO:0000313" key="3">
    <source>
        <dbReference type="Proteomes" id="UP001157418"/>
    </source>
</evidence>
<name>A0AAU9PQ53_9ASTR</name>
<accession>A0AAU9PQ53</accession>
<feature type="compositionally biased region" description="Polar residues" evidence="1">
    <location>
        <begin position="25"/>
        <end position="40"/>
    </location>
</feature>
<evidence type="ECO:0000256" key="1">
    <source>
        <dbReference type="SAM" id="MobiDB-lite"/>
    </source>
</evidence>
<evidence type="ECO:0000313" key="2">
    <source>
        <dbReference type="EMBL" id="CAH1452365.1"/>
    </source>
</evidence>
<gene>
    <name evidence="2" type="ORF">LVIROSA_LOCUS37666</name>
</gene>
<reference evidence="2 3" key="1">
    <citation type="submission" date="2022-01" db="EMBL/GenBank/DDBJ databases">
        <authorList>
            <person name="Xiong W."/>
            <person name="Schranz E."/>
        </authorList>
    </citation>
    <scope>NUCLEOTIDE SEQUENCE [LARGE SCALE GENOMIC DNA]</scope>
</reference>
<dbReference type="EMBL" id="CAKMRJ010005745">
    <property type="protein sequence ID" value="CAH1452365.1"/>
    <property type="molecule type" value="Genomic_DNA"/>
</dbReference>
<dbReference type="Proteomes" id="UP001157418">
    <property type="component" value="Unassembled WGS sequence"/>
</dbReference>